<feature type="transmembrane region" description="Helical" evidence="1">
    <location>
        <begin position="211"/>
        <end position="235"/>
    </location>
</feature>
<reference evidence="3 4" key="1">
    <citation type="journal article" date="2017" name="G3 (Bethesda)">
        <title>The Physical Genome Mapping of Anopheles albimanus Corrected Scaffold Misassemblies and Identified Interarm Rearrangements in Genus Anopheles.</title>
        <authorList>
            <person name="Artemov G.N."/>
            <person name="Peery A.N."/>
            <person name="Jiang X."/>
            <person name="Tu Z."/>
            <person name="Stegniy V.N."/>
            <person name="Sharakhova M.V."/>
            <person name="Sharakhov I.V."/>
        </authorList>
    </citation>
    <scope>NUCLEOTIDE SEQUENCE [LARGE SCALE GENOMIC DNA]</scope>
    <source>
        <strain evidence="3 4">ALBI9_A</strain>
    </source>
</reference>
<feature type="transmembrane region" description="Helical" evidence="1">
    <location>
        <begin position="45"/>
        <end position="62"/>
    </location>
</feature>
<dbReference type="InterPro" id="IPR002656">
    <property type="entry name" value="Acyl_transf_3_dom"/>
</dbReference>
<evidence type="ECO:0000313" key="3">
    <source>
        <dbReference type="EnsemblMetazoa" id="AALB007221-PA"/>
    </source>
</evidence>
<feature type="transmembrane region" description="Helical" evidence="1">
    <location>
        <begin position="317"/>
        <end position="344"/>
    </location>
</feature>
<organism evidence="3 4">
    <name type="scientific">Anopheles albimanus</name>
    <name type="common">New world malaria mosquito</name>
    <dbReference type="NCBI Taxonomy" id="7167"/>
    <lineage>
        <taxon>Eukaryota</taxon>
        <taxon>Metazoa</taxon>
        <taxon>Ecdysozoa</taxon>
        <taxon>Arthropoda</taxon>
        <taxon>Hexapoda</taxon>
        <taxon>Insecta</taxon>
        <taxon>Pterygota</taxon>
        <taxon>Neoptera</taxon>
        <taxon>Endopterygota</taxon>
        <taxon>Diptera</taxon>
        <taxon>Nematocera</taxon>
        <taxon>Culicoidea</taxon>
        <taxon>Culicidae</taxon>
        <taxon>Anophelinae</taxon>
        <taxon>Anopheles</taxon>
    </lineage>
</organism>
<sequence>MSLNCNASGWIIVTGLPKVEHLLLFVVPCCVALRSIIALDTMRSVGMWLLFCWWFVFAVQAEDPYRLPEIFMYDDWESCPNSSVYCYAKTMLRVDQFPAGVVVPDTESTDRIVYHHRRHVLDLGVCVAKCQDEVSGLSEMERSALDHPAISVNYTFHVPSHVFPTMAVDDRRYRSLVNVCINKRLRAEYNIAGHTTLEYCRPPRDHPAPPFSFLELAFIAITSSLVSVLLLATYIDFSSPDDKIPCDGWVMAFSIRQNWNRLTAGPRTDLQRELIHIDGLRVGLQHLLIVIHSIGLAMIAPTPNYREMESFLDSFPLLAYITTNALLVQIFFTIGGYLLSVNFLRDSRTQPIDARYVGRKLLNRLLRLVPVYWYFLLFSVSINVRLDTHVGGFRLFTVENAFCRRNAWSNMLFLNNLVWPEDMCLLHTWYLAADFQLFLYALAVLLVVHRWPKSCGILFMVGILFSLCMPAYITHHNKLHPVYPFKLSEAKLFLSYDPWIRKIHMPSYANTGSYLAGLIAGYLHDRVTNHKLQLSEFSLYRAADRLITPVMIVVLFSSGIWYSIDVPKPSLWVSLYSALYRNVLGVFVAVCFLRSINAPKGLFRRILSFKLLTTLGKLTYSVYVLHDVAMRLVQLNQPMGSTISVTKVLSFVYQINLVAFAGGLLVFLLVEQPMIQLFKPTIDRICSWSKKNKTE</sequence>
<dbReference type="GO" id="GO:0016747">
    <property type="term" value="F:acyltransferase activity, transferring groups other than amino-acyl groups"/>
    <property type="evidence" value="ECO:0007669"/>
    <property type="project" value="InterPro"/>
</dbReference>
<keyword evidence="1" id="KW-0472">Membrane</keyword>
<feature type="transmembrane region" description="Helical" evidence="1">
    <location>
        <begin position="605"/>
        <end position="625"/>
    </location>
</feature>
<keyword evidence="1" id="KW-0812">Transmembrane</keyword>
<feature type="transmembrane region" description="Helical" evidence="1">
    <location>
        <begin position="21"/>
        <end position="39"/>
    </location>
</feature>
<feature type="transmembrane region" description="Helical" evidence="1">
    <location>
        <begin position="651"/>
        <end position="670"/>
    </location>
</feature>
<feature type="transmembrane region" description="Helical" evidence="1">
    <location>
        <begin position="455"/>
        <end position="473"/>
    </location>
</feature>
<proteinExistence type="predicted"/>
<feature type="transmembrane region" description="Helical" evidence="1">
    <location>
        <begin position="507"/>
        <end position="525"/>
    </location>
</feature>
<dbReference type="Pfam" id="PF01757">
    <property type="entry name" value="Acyl_transf_3"/>
    <property type="match status" value="1"/>
</dbReference>
<dbReference type="Proteomes" id="UP000069272">
    <property type="component" value="Chromosome 2R"/>
</dbReference>
<feature type="transmembrane region" description="Helical" evidence="1">
    <location>
        <begin position="365"/>
        <end position="386"/>
    </location>
</feature>
<dbReference type="PANTHER" id="PTHR11161:SF22">
    <property type="entry name" value="ACYLTRANSFERASE 3 DOMAIN-CONTAINING PROTEIN-RELATED"/>
    <property type="match status" value="1"/>
</dbReference>
<dbReference type="VEuPathDB" id="VectorBase:AALB20_026965"/>
<feature type="transmembrane region" description="Helical" evidence="1">
    <location>
        <begin position="546"/>
        <end position="564"/>
    </location>
</feature>
<dbReference type="InterPro" id="IPR052728">
    <property type="entry name" value="O2_lipid_transport_reg"/>
</dbReference>
<evidence type="ECO:0000256" key="1">
    <source>
        <dbReference type="SAM" id="Phobius"/>
    </source>
</evidence>
<feature type="domain" description="Acyltransferase 3" evidence="2">
    <location>
        <begin position="277"/>
        <end position="669"/>
    </location>
</feature>
<feature type="transmembrane region" description="Helical" evidence="1">
    <location>
        <begin position="570"/>
        <end position="593"/>
    </location>
</feature>
<dbReference type="PANTHER" id="PTHR11161">
    <property type="entry name" value="O-ACYLTRANSFERASE"/>
    <property type="match status" value="1"/>
</dbReference>
<evidence type="ECO:0000313" key="4">
    <source>
        <dbReference type="Proteomes" id="UP000069272"/>
    </source>
</evidence>
<dbReference type="VEuPathDB" id="VectorBase:AALB007221"/>
<name>A0A182FL13_ANOAL</name>
<evidence type="ECO:0000259" key="2">
    <source>
        <dbReference type="Pfam" id="PF01757"/>
    </source>
</evidence>
<reference evidence="3" key="2">
    <citation type="submission" date="2022-08" db="UniProtKB">
        <authorList>
            <consortium name="EnsemblMetazoa"/>
        </authorList>
    </citation>
    <scope>IDENTIFICATION</scope>
    <source>
        <strain evidence="3">STECLA/ALBI9_A</strain>
    </source>
</reference>
<protein>
    <recommendedName>
        <fullName evidence="2">Acyltransferase 3 domain-containing protein</fullName>
    </recommendedName>
</protein>
<dbReference type="AlphaFoldDB" id="A0A182FL13"/>
<keyword evidence="1" id="KW-1133">Transmembrane helix</keyword>
<dbReference type="EnsemblMetazoa" id="AALB007221-RA">
    <property type="protein sequence ID" value="AALB007221-PA"/>
    <property type="gene ID" value="AALB007221"/>
</dbReference>
<feature type="transmembrane region" description="Helical" evidence="1">
    <location>
        <begin position="429"/>
        <end position="448"/>
    </location>
</feature>
<keyword evidence="4" id="KW-1185">Reference proteome</keyword>
<accession>A0A182FL13</accession>